<dbReference type="Gene3D" id="1.10.1740.10">
    <property type="match status" value="1"/>
</dbReference>
<evidence type="ECO:0000256" key="2">
    <source>
        <dbReference type="ARBA" id="ARBA00023015"/>
    </source>
</evidence>
<keyword evidence="3" id="KW-0731">Sigma factor</keyword>
<keyword evidence="9" id="KW-1185">Reference proteome</keyword>
<evidence type="ECO:0000313" key="8">
    <source>
        <dbReference type="EMBL" id="MBB3837676.1"/>
    </source>
</evidence>
<evidence type="ECO:0000259" key="6">
    <source>
        <dbReference type="Pfam" id="PF04542"/>
    </source>
</evidence>
<dbReference type="InterPro" id="IPR039425">
    <property type="entry name" value="RNA_pol_sigma-70-like"/>
</dbReference>
<feature type="domain" description="RNA polymerase sigma-70 region 4" evidence="7">
    <location>
        <begin position="128"/>
        <end position="175"/>
    </location>
</feature>
<dbReference type="InterPro" id="IPR013325">
    <property type="entry name" value="RNA_pol_sigma_r2"/>
</dbReference>
<proteinExistence type="inferred from homology"/>
<dbReference type="InterPro" id="IPR013324">
    <property type="entry name" value="RNA_pol_sigma_r3/r4-like"/>
</dbReference>
<dbReference type="GO" id="GO:0016987">
    <property type="term" value="F:sigma factor activity"/>
    <property type="evidence" value="ECO:0007669"/>
    <property type="project" value="UniProtKB-KW"/>
</dbReference>
<dbReference type="InterPro" id="IPR007627">
    <property type="entry name" value="RNA_pol_sigma70_r2"/>
</dbReference>
<dbReference type="RefSeq" id="WP_183972421.1">
    <property type="nucleotide sequence ID" value="NZ_JACIBY010000003.1"/>
</dbReference>
<dbReference type="Pfam" id="PF04545">
    <property type="entry name" value="Sigma70_r4"/>
    <property type="match status" value="1"/>
</dbReference>
<evidence type="ECO:0000259" key="7">
    <source>
        <dbReference type="Pfam" id="PF04545"/>
    </source>
</evidence>
<dbReference type="SUPFAM" id="SSF88946">
    <property type="entry name" value="Sigma2 domain of RNA polymerase sigma factors"/>
    <property type="match status" value="1"/>
</dbReference>
<keyword evidence="5" id="KW-0804">Transcription</keyword>
<name>A0A7W6EPU2_9BACT</name>
<dbReference type="AlphaFoldDB" id="A0A7W6EPU2"/>
<dbReference type="InterPro" id="IPR014284">
    <property type="entry name" value="RNA_pol_sigma-70_dom"/>
</dbReference>
<evidence type="ECO:0000256" key="5">
    <source>
        <dbReference type="ARBA" id="ARBA00023163"/>
    </source>
</evidence>
<gene>
    <name evidence="8" type="ORF">FHS57_001673</name>
</gene>
<evidence type="ECO:0000256" key="3">
    <source>
        <dbReference type="ARBA" id="ARBA00023082"/>
    </source>
</evidence>
<comment type="similarity">
    <text evidence="1">Belongs to the sigma-70 factor family. ECF subfamily.</text>
</comment>
<dbReference type="GO" id="GO:0003677">
    <property type="term" value="F:DNA binding"/>
    <property type="evidence" value="ECO:0007669"/>
    <property type="project" value="InterPro"/>
</dbReference>
<reference evidence="8 9" key="1">
    <citation type="submission" date="2020-08" db="EMBL/GenBank/DDBJ databases">
        <title>Genomic Encyclopedia of Type Strains, Phase IV (KMG-IV): sequencing the most valuable type-strain genomes for metagenomic binning, comparative biology and taxonomic classification.</title>
        <authorList>
            <person name="Goeker M."/>
        </authorList>
    </citation>
    <scope>NUCLEOTIDE SEQUENCE [LARGE SCALE GENOMIC DNA]</scope>
    <source>
        <strain evidence="8 9">DSM 17976</strain>
    </source>
</reference>
<organism evidence="8 9">
    <name type="scientific">Runella defluvii</name>
    <dbReference type="NCBI Taxonomy" id="370973"/>
    <lineage>
        <taxon>Bacteria</taxon>
        <taxon>Pseudomonadati</taxon>
        <taxon>Bacteroidota</taxon>
        <taxon>Cytophagia</taxon>
        <taxon>Cytophagales</taxon>
        <taxon>Spirosomataceae</taxon>
        <taxon>Runella</taxon>
    </lineage>
</organism>
<dbReference type="NCBIfam" id="TIGR02937">
    <property type="entry name" value="sigma70-ECF"/>
    <property type="match status" value="1"/>
</dbReference>
<evidence type="ECO:0000313" key="9">
    <source>
        <dbReference type="Proteomes" id="UP000541352"/>
    </source>
</evidence>
<comment type="caution">
    <text evidence="8">The sequence shown here is derived from an EMBL/GenBank/DDBJ whole genome shotgun (WGS) entry which is preliminary data.</text>
</comment>
<dbReference type="SUPFAM" id="SSF88659">
    <property type="entry name" value="Sigma3 and sigma4 domains of RNA polymerase sigma factors"/>
    <property type="match status" value="1"/>
</dbReference>
<dbReference type="GO" id="GO:0006352">
    <property type="term" value="P:DNA-templated transcription initiation"/>
    <property type="evidence" value="ECO:0007669"/>
    <property type="project" value="InterPro"/>
</dbReference>
<dbReference type="InterPro" id="IPR036388">
    <property type="entry name" value="WH-like_DNA-bd_sf"/>
</dbReference>
<dbReference type="PANTHER" id="PTHR43133">
    <property type="entry name" value="RNA POLYMERASE ECF-TYPE SIGMA FACTO"/>
    <property type="match status" value="1"/>
</dbReference>
<protein>
    <submittedName>
        <fullName evidence="8">RNA polymerase sigma-70 factor (ECF subfamily)</fullName>
    </submittedName>
</protein>
<dbReference type="Pfam" id="PF04542">
    <property type="entry name" value="Sigma70_r2"/>
    <property type="match status" value="1"/>
</dbReference>
<dbReference type="EMBL" id="JACIBY010000003">
    <property type="protein sequence ID" value="MBB3837676.1"/>
    <property type="molecule type" value="Genomic_DNA"/>
</dbReference>
<accession>A0A7W6EPU2</accession>
<dbReference type="Gene3D" id="1.10.10.10">
    <property type="entry name" value="Winged helix-like DNA-binding domain superfamily/Winged helix DNA-binding domain"/>
    <property type="match status" value="1"/>
</dbReference>
<dbReference type="PANTHER" id="PTHR43133:SF62">
    <property type="entry name" value="RNA POLYMERASE SIGMA FACTOR SIGZ"/>
    <property type="match status" value="1"/>
</dbReference>
<dbReference type="CDD" id="cd06171">
    <property type="entry name" value="Sigma70_r4"/>
    <property type="match status" value="1"/>
</dbReference>
<dbReference type="Proteomes" id="UP000541352">
    <property type="component" value="Unassembled WGS sequence"/>
</dbReference>
<sequence length="179" mass="21017">MGLKTPKLNESELLELLRRQDRKAFNYLYDNYSDALYGVILKVVRIEETAQDLLQEIFVKIWKNIAQYDSSKGRLFTWMLNIARNTSIDYLRVNRLEIQDIDTAVYTVEQGQSIYEEINNNELKEVVSQLKPEQQTLIEMVYWGGYTHEEAAQRLDMPLGTVKTRVRSALRDLRKFFGA</sequence>
<evidence type="ECO:0000256" key="4">
    <source>
        <dbReference type="ARBA" id="ARBA00023125"/>
    </source>
</evidence>
<evidence type="ECO:0000256" key="1">
    <source>
        <dbReference type="ARBA" id="ARBA00010641"/>
    </source>
</evidence>
<dbReference type="InterPro" id="IPR007630">
    <property type="entry name" value="RNA_pol_sigma70_r4"/>
</dbReference>
<keyword evidence="2" id="KW-0805">Transcription regulation</keyword>
<feature type="domain" description="RNA polymerase sigma-70 region 2" evidence="6">
    <location>
        <begin position="28"/>
        <end position="95"/>
    </location>
</feature>
<keyword evidence="4" id="KW-0238">DNA-binding</keyword>